<dbReference type="GO" id="GO:0097352">
    <property type="term" value="P:autophagosome maturation"/>
    <property type="evidence" value="ECO:0007669"/>
    <property type="project" value="TreeGrafter"/>
</dbReference>
<comment type="subunit">
    <text evidence="4">Forms a conjugate with ATG5.</text>
</comment>
<evidence type="ECO:0000256" key="1">
    <source>
        <dbReference type="ARBA" id="ARBA00022499"/>
    </source>
</evidence>
<dbReference type="GO" id="GO:0000045">
    <property type="term" value="P:autophagosome assembly"/>
    <property type="evidence" value="ECO:0007669"/>
    <property type="project" value="InterPro"/>
</dbReference>
<evidence type="ECO:0000256" key="2">
    <source>
        <dbReference type="ARBA" id="ARBA00022786"/>
    </source>
</evidence>
<dbReference type="GO" id="GO:0034045">
    <property type="term" value="C:phagophore assembly site membrane"/>
    <property type="evidence" value="ECO:0007669"/>
    <property type="project" value="TreeGrafter"/>
</dbReference>
<name>A0AAD4J871_PERFH</name>
<comment type="caution">
    <text evidence="5">The sequence shown here is derived from an EMBL/GenBank/DDBJ whole genome shotgun (WGS) entry which is preliminary data.</text>
</comment>
<dbReference type="SUPFAM" id="SSF54236">
    <property type="entry name" value="Ubiquitin-like"/>
    <property type="match status" value="1"/>
</dbReference>
<dbReference type="CDD" id="cd01612">
    <property type="entry name" value="Ubl_ATG12"/>
    <property type="match status" value="1"/>
</dbReference>
<dbReference type="GO" id="GO:0061723">
    <property type="term" value="P:glycophagy"/>
    <property type="evidence" value="ECO:0007669"/>
    <property type="project" value="TreeGrafter"/>
</dbReference>
<sequence length="157" mass="17899">MAAPWEHARRGFALGCVQELLIRVVRREHAHRDCAQEQRTEGLRVTIFSGDLRFAASSVCKSAFFRRLKLKVSHSCSSFESHRDAPILKQAKFTMAGTDKFARVIDFLHRQLHRETLFVYVNRAFSPNLHMLVSELCNNFGIAGKLVVNYACSMAWG</sequence>
<dbReference type="GO" id="GO:0034727">
    <property type="term" value="P:piecemeal microautophagy of the nucleus"/>
    <property type="evidence" value="ECO:0007669"/>
    <property type="project" value="TreeGrafter"/>
</dbReference>
<keyword evidence="6" id="KW-1185">Reference proteome</keyword>
<dbReference type="GO" id="GO:0000421">
    <property type="term" value="C:autophagosome membrane"/>
    <property type="evidence" value="ECO:0007669"/>
    <property type="project" value="TreeGrafter"/>
</dbReference>
<comment type="function">
    <text evidence="4">Ubiquitin-like protein involved in cytoplasm to vacuole transport (Cvt) and autophagic vesicle formation.</text>
</comment>
<dbReference type="EMBL" id="SDAM02000113">
    <property type="protein sequence ID" value="KAH6829010.1"/>
    <property type="molecule type" value="Genomic_DNA"/>
</dbReference>
<evidence type="ECO:0000313" key="5">
    <source>
        <dbReference type="EMBL" id="KAH6829010.1"/>
    </source>
</evidence>
<dbReference type="GO" id="GO:0034274">
    <property type="term" value="C:Atg12-Atg5-Atg16 complex"/>
    <property type="evidence" value="ECO:0007669"/>
    <property type="project" value="TreeGrafter"/>
</dbReference>
<dbReference type="Gene3D" id="3.10.20.90">
    <property type="entry name" value="Phosphatidylinositol 3-kinase Catalytic Subunit, Chain A, domain 1"/>
    <property type="match status" value="1"/>
</dbReference>
<keyword evidence="1 4" id="KW-1017">Isopeptide bond</keyword>
<dbReference type="GO" id="GO:0000422">
    <property type="term" value="P:autophagy of mitochondrion"/>
    <property type="evidence" value="ECO:0007669"/>
    <property type="project" value="TreeGrafter"/>
</dbReference>
<dbReference type="Proteomes" id="UP001190926">
    <property type="component" value="Unassembled WGS sequence"/>
</dbReference>
<evidence type="ECO:0000256" key="3">
    <source>
        <dbReference type="ARBA" id="ARBA00023006"/>
    </source>
</evidence>
<evidence type="ECO:0000313" key="6">
    <source>
        <dbReference type="Proteomes" id="UP001190926"/>
    </source>
</evidence>
<dbReference type="Pfam" id="PF04110">
    <property type="entry name" value="APG12"/>
    <property type="match status" value="1"/>
</dbReference>
<dbReference type="AlphaFoldDB" id="A0AAD4J871"/>
<dbReference type="InterPro" id="IPR029071">
    <property type="entry name" value="Ubiquitin-like_domsf"/>
</dbReference>
<accession>A0AAD4J871</accession>
<reference evidence="5 6" key="1">
    <citation type="journal article" date="2021" name="Nat. Commun.">
        <title>Incipient diploidization of the medicinal plant Perilla within 10,000 years.</title>
        <authorList>
            <person name="Zhang Y."/>
            <person name="Shen Q."/>
            <person name="Leng L."/>
            <person name="Zhang D."/>
            <person name="Chen S."/>
            <person name="Shi Y."/>
            <person name="Ning Z."/>
            <person name="Chen S."/>
        </authorList>
    </citation>
    <scope>NUCLEOTIDE SEQUENCE [LARGE SCALE GENOMIC DNA]</scope>
    <source>
        <strain evidence="6">cv. PC099</strain>
    </source>
</reference>
<dbReference type="PANTHER" id="PTHR13385:SF0">
    <property type="entry name" value="UBIQUITIN-LIKE PROTEIN ATG12"/>
    <property type="match status" value="1"/>
</dbReference>
<dbReference type="GO" id="GO:0019776">
    <property type="term" value="F:Atg8-family ligase activity"/>
    <property type="evidence" value="ECO:0007669"/>
    <property type="project" value="TreeGrafter"/>
</dbReference>
<keyword evidence="2 4" id="KW-0833">Ubl conjugation pathway</keyword>
<organism evidence="5 6">
    <name type="scientific">Perilla frutescens var. hirtella</name>
    <name type="common">Perilla citriodora</name>
    <name type="synonym">Perilla setoyensis</name>
    <dbReference type="NCBI Taxonomy" id="608512"/>
    <lineage>
        <taxon>Eukaryota</taxon>
        <taxon>Viridiplantae</taxon>
        <taxon>Streptophyta</taxon>
        <taxon>Embryophyta</taxon>
        <taxon>Tracheophyta</taxon>
        <taxon>Spermatophyta</taxon>
        <taxon>Magnoliopsida</taxon>
        <taxon>eudicotyledons</taxon>
        <taxon>Gunneridae</taxon>
        <taxon>Pentapetalae</taxon>
        <taxon>asterids</taxon>
        <taxon>lamiids</taxon>
        <taxon>Lamiales</taxon>
        <taxon>Lamiaceae</taxon>
        <taxon>Nepetoideae</taxon>
        <taxon>Elsholtzieae</taxon>
        <taxon>Perilla</taxon>
    </lineage>
</organism>
<keyword evidence="3 4" id="KW-0072">Autophagy</keyword>
<dbReference type="PANTHER" id="PTHR13385">
    <property type="entry name" value="AUTOPHAGY PROTEIN 12"/>
    <property type="match status" value="1"/>
</dbReference>
<protein>
    <recommendedName>
        <fullName evidence="4">Ubiquitin-like protein ATG12</fullName>
    </recommendedName>
</protein>
<dbReference type="InterPro" id="IPR007242">
    <property type="entry name" value="Atg12"/>
</dbReference>
<gene>
    <name evidence="5" type="ORF">C2S53_011927</name>
</gene>
<proteinExistence type="inferred from homology"/>
<comment type="similarity">
    <text evidence="4">Belongs to the ATG12 family.</text>
</comment>
<evidence type="ECO:0000256" key="4">
    <source>
        <dbReference type="RuleBase" id="RU361201"/>
    </source>
</evidence>